<dbReference type="EMBL" id="CP018889">
    <property type="protein sequence ID" value="AUI69107.1"/>
    <property type="molecule type" value="Genomic_DNA"/>
</dbReference>
<proteinExistence type="predicted"/>
<organism evidence="1 2">
    <name type="scientific">Beggiatoa leptomitoformis</name>
    <dbReference type="NCBI Taxonomy" id="288004"/>
    <lineage>
        <taxon>Bacteria</taxon>
        <taxon>Pseudomonadati</taxon>
        <taxon>Pseudomonadota</taxon>
        <taxon>Gammaproteobacteria</taxon>
        <taxon>Thiotrichales</taxon>
        <taxon>Thiotrichaceae</taxon>
        <taxon>Beggiatoa</taxon>
    </lineage>
</organism>
<dbReference type="Proteomes" id="UP000234271">
    <property type="component" value="Chromosome"/>
</dbReference>
<accession>A0A2N9YF59</accession>
<dbReference type="STRING" id="288004.AL038_13640"/>
<evidence type="ECO:0000313" key="1">
    <source>
        <dbReference type="EMBL" id="AUI69107.1"/>
    </source>
</evidence>
<sequence>MNAVPNIDTTLPTLPSLTDNSRQWVTIPLSQSSTLTNIIDLHKQLQQNVGRRVQLYGAEVERIDTATLQLLLAFISQATVTIGWQSPSSVICEAAMLLDLSAQLNLPKL</sequence>
<evidence type="ECO:0000313" key="2">
    <source>
        <dbReference type="Proteomes" id="UP000234271"/>
    </source>
</evidence>
<protein>
    <recommendedName>
        <fullName evidence="3">STAS domain-containing protein</fullName>
    </recommendedName>
</protein>
<dbReference type="RefSeq" id="WP_062153702.1">
    <property type="nucleotide sequence ID" value="NZ_CP012373.2"/>
</dbReference>
<keyword evidence="2" id="KW-1185">Reference proteome</keyword>
<evidence type="ECO:0008006" key="3">
    <source>
        <dbReference type="Google" id="ProtNLM"/>
    </source>
</evidence>
<dbReference type="AlphaFoldDB" id="A0A2N9YF59"/>
<reference evidence="2" key="1">
    <citation type="submission" date="2016-12" db="EMBL/GenBank/DDBJ databases">
        <title>Complete Genome Sequence of Beggiatoa leptomitiformis D-401.</title>
        <authorList>
            <person name="Fomenkov A."/>
            <person name="Vincze T."/>
            <person name="Grabovich M."/>
            <person name="Anton B.P."/>
            <person name="Dubinina G."/>
            <person name="Orlova M."/>
            <person name="Belousova E."/>
            <person name="Roberts R.J."/>
        </authorList>
    </citation>
    <scope>NUCLEOTIDE SEQUENCE [LARGE SCALE GENOMIC DNA]</scope>
    <source>
        <strain evidence="2">D-401</strain>
    </source>
</reference>
<dbReference type="OrthoDB" id="6199434at2"/>
<name>A0A2N9YF59_9GAMM</name>
<dbReference type="KEGG" id="blep:AL038_13640"/>
<gene>
    <name evidence="1" type="ORF">BLE401_10620</name>
</gene>